<proteinExistence type="predicted"/>
<protein>
    <recommendedName>
        <fullName evidence="4">Post-segregation antitoxin CcdA</fullName>
    </recommendedName>
</protein>
<evidence type="ECO:0000313" key="2">
    <source>
        <dbReference type="EMBL" id="CDZ36070.1"/>
    </source>
</evidence>
<keyword evidence="1" id="KW-1277">Toxin-antitoxin system</keyword>
<accession>A0A0T7FM24</accession>
<dbReference type="OrthoDB" id="7191115at2"/>
<dbReference type="AlphaFoldDB" id="A0A0T7FM24"/>
<name>A0A0T7FM24_NEOGA</name>
<organism evidence="2 3">
    <name type="scientific">Neorhizobium galegae bv. officinalis</name>
    <dbReference type="NCBI Taxonomy" id="323656"/>
    <lineage>
        <taxon>Bacteria</taxon>
        <taxon>Pseudomonadati</taxon>
        <taxon>Pseudomonadota</taxon>
        <taxon>Alphaproteobacteria</taxon>
        <taxon>Hyphomicrobiales</taxon>
        <taxon>Rhizobiaceae</taxon>
        <taxon>Rhizobium/Agrobacterium group</taxon>
        <taxon>Neorhizobium</taxon>
    </lineage>
</organism>
<dbReference type="Pfam" id="PF07362">
    <property type="entry name" value="CcdA"/>
    <property type="match status" value="1"/>
</dbReference>
<dbReference type="Proteomes" id="UP000046176">
    <property type="component" value="Unassembled WGS sequence"/>
</dbReference>
<gene>
    <name evidence="2" type="ORF">NGAL_HAMBI1145_31710</name>
</gene>
<evidence type="ECO:0000313" key="3">
    <source>
        <dbReference type="Proteomes" id="UP000046176"/>
    </source>
</evidence>
<evidence type="ECO:0008006" key="4">
    <source>
        <dbReference type="Google" id="ProtNLM"/>
    </source>
</evidence>
<sequence>MSPSARKSLRISLDSDLISEARALKIDMSRAAEEGITKAIKAERERLWRLENADAIRFDNEYVAKHGLPLAKYRQF</sequence>
<dbReference type="InterPro" id="IPR009956">
    <property type="entry name" value="Post-segregation_anti-tox_CcdA"/>
</dbReference>
<dbReference type="EMBL" id="CCRH01000008">
    <property type="protein sequence ID" value="CDZ36070.1"/>
    <property type="molecule type" value="Genomic_DNA"/>
</dbReference>
<reference evidence="2 3" key="1">
    <citation type="submission" date="2014-08" db="EMBL/GenBank/DDBJ databases">
        <authorList>
            <person name="Chen Y.-H."/>
        </authorList>
    </citation>
    <scope>NUCLEOTIDE SEQUENCE [LARGE SCALE GENOMIC DNA]</scope>
</reference>
<evidence type="ECO:0000256" key="1">
    <source>
        <dbReference type="ARBA" id="ARBA00022649"/>
    </source>
</evidence>
<dbReference type="RefSeq" id="WP_046667284.1">
    <property type="nucleotide sequence ID" value="NZ_CCRH01000008.1"/>
</dbReference>